<evidence type="ECO:0000313" key="5">
    <source>
        <dbReference type="EMBL" id="AUB81066.1"/>
    </source>
</evidence>
<keyword evidence="6" id="KW-1185">Reference proteome</keyword>
<dbReference type="PRINTS" id="PR00344">
    <property type="entry name" value="BCTRLSENSOR"/>
</dbReference>
<dbReference type="InterPro" id="IPR036890">
    <property type="entry name" value="HATPase_C_sf"/>
</dbReference>
<proteinExistence type="predicted"/>
<dbReference type="OrthoDB" id="9815750at2"/>
<dbReference type="InterPro" id="IPR005467">
    <property type="entry name" value="His_kinase_dom"/>
</dbReference>
<accession>A0A2K8U646</accession>
<dbReference type="Pfam" id="PF02518">
    <property type="entry name" value="HATPase_c"/>
    <property type="match status" value="1"/>
</dbReference>
<dbReference type="GO" id="GO:0004673">
    <property type="term" value="F:protein histidine kinase activity"/>
    <property type="evidence" value="ECO:0007669"/>
    <property type="project" value="UniProtKB-EC"/>
</dbReference>
<feature type="domain" description="Histidine kinase" evidence="4">
    <location>
        <begin position="201"/>
        <end position="436"/>
    </location>
</feature>
<dbReference type="EC" id="2.7.13.3" evidence="2"/>
<feature type="transmembrane region" description="Helical" evidence="3">
    <location>
        <begin position="90"/>
        <end position="107"/>
    </location>
</feature>
<evidence type="ECO:0000256" key="1">
    <source>
        <dbReference type="ARBA" id="ARBA00000085"/>
    </source>
</evidence>
<feature type="transmembrane region" description="Helical" evidence="3">
    <location>
        <begin position="119"/>
        <end position="147"/>
    </location>
</feature>
<dbReference type="Proteomes" id="UP000232638">
    <property type="component" value="Chromosome"/>
</dbReference>
<evidence type="ECO:0000256" key="2">
    <source>
        <dbReference type="ARBA" id="ARBA00012438"/>
    </source>
</evidence>
<dbReference type="RefSeq" id="WP_100918842.1">
    <property type="nucleotide sequence ID" value="NZ_CP020370.1"/>
</dbReference>
<evidence type="ECO:0000259" key="4">
    <source>
        <dbReference type="PROSITE" id="PS50109"/>
    </source>
</evidence>
<feature type="transmembrane region" description="Helical" evidence="3">
    <location>
        <begin position="30"/>
        <end position="52"/>
    </location>
</feature>
<dbReference type="PANTHER" id="PTHR43065">
    <property type="entry name" value="SENSOR HISTIDINE KINASE"/>
    <property type="match status" value="1"/>
</dbReference>
<sequence length="439" mass="49018">MLKLVKQLHQLYRRLVQSIVESAEDAEPKLLLFGLFGVFGFPFFYFVWNYLFPQPYENLAIRIGGMCVAAPALIIKYWPPAARRYVPGYWWFSILLCSPFFFTFMLLHNQANTVWSGSLLAGIVMVFLISDVLNAILMLSLGIGAAFLAYSLTSIQPVPWPQLAEQFPVYLFAVVTTSLFNRELAREKRAKIAAAIALGSHIAHELRTPLMTIEAASHIVGGKLPRLLALDEAQASADDHTPIGGAERELLAEAPTMIGREVEHAFMIIDLALANAGLRPFGADESRAVDAMTLTTEALDRYPFRDQAQRQWLRISRTTSVPIQVIPLLFHHLVFNLLKNSIYAIQAAGRTDSGEIRIWAVPGHQVHCLHFRDNGQGIARDLQTAIFTAFFSTKTNGTGLGLHFCQSVMRRFGGDIRCRSVPGKFTEMILRFPARPSAD</sequence>
<keyword evidence="3" id="KW-1133">Transmembrane helix</keyword>
<dbReference type="Gene3D" id="3.30.565.10">
    <property type="entry name" value="Histidine kinase-like ATPase, C-terminal domain"/>
    <property type="match status" value="1"/>
</dbReference>
<dbReference type="SMART" id="SM00387">
    <property type="entry name" value="HATPase_c"/>
    <property type="match status" value="1"/>
</dbReference>
<feature type="transmembrane region" description="Helical" evidence="3">
    <location>
        <begin position="59"/>
        <end position="78"/>
    </location>
</feature>
<protein>
    <recommendedName>
        <fullName evidence="2">histidine kinase</fullName>
        <ecNumber evidence="2">2.7.13.3</ecNumber>
    </recommendedName>
</protein>
<keyword evidence="3" id="KW-0472">Membrane</keyword>
<dbReference type="AlphaFoldDB" id="A0A2K8U646"/>
<name>A0A2K8U646_9GAMM</name>
<dbReference type="PANTHER" id="PTHR43065:SF42">
    <property type="entry name" value="TWO-COMPONENT SENSOR PPRA"/>
    <property type="match status" value="1"/>
</dbReference>
<reference evidence="5 6" key="1">
    <citation type="submission" date="2017-03" db="EMBL/GenBank/DDBJ databases">
        <title>Complete genome sequence of Candidatus 'Thiodictyon syntrophicum' sp. nov. strain Cad16T, a photolithoautotroph purple sulfur bacterium isolated from an alpine meromictic lake.</title>
        <authorList>
            <person name="Luedin S.M."/>
            <person name="Pothier J.F."/>
            <person name="Danza F."/>
            <person name="Storelli N."/>
            <person name="Wittwer M."/>
            <person name="Tonolla M."/>
        </authorList>
    </citation>
    <scope>NUCLEOTIDE SEQUENCE [LARGE SCALE GENOMIC DNA]</scope>
    <source>
        <strain evidence="5 6">Cad16T</strain>
    </source>
</reference>
<evidence type="ECO:0000313" key="6">
    <source>
        <dbReference type="Proteomes" id="UP000232638"/>
    </source>
</evidence>
<dbReference type="InterPro" id="IPR003594">
    <property type="entry name" value="HATPase_dom"/>
</dbReference>
<dbReference type="KEGG" id="tsy:THSYN_08950"/>
<gene>
    <name evidence="5" type="ORF">THSYN_08950</name>
</gene>
<organism evidence="5 6">
    <name type="scientific">Candidatus Thiodictyon syntrophicum</name>
    <dbReference type="NCBI Taxonomy" id="1166950"/>
    <lineage>
        <taxon>Bacteria</taxon>
        <taxon>Pseudomonadati</taxon>
        <taxon>Pseudomonadota</taxon>
        <taxon>Gammaproteobacteria</taxon>
        <taxon>Chromatiales</taxon>
        <taxon>Chromatiaceae</taxon>
        <taxon>Thiodictyon</taxon>
    </lineage>
</organism>
<dbReference type="InterPro" id="IPR004358">
    <property type="entry name" value="Sig_transdc_His_kin-like_C"/>
</dbReference>
<dbReference type="EMBL" id="CP020370">
    <property type="protein sequence ID" value="AUB81066.1"/>
    <property type="molecule type" value="Genomic_DNA"/>
</dbReference>
<keyword evidence="3" id="KW-0812">Transmembrane</keyword>
<dbReference type="SUPFAM" id="SSF55874">
    <property type="entry name" value="ATPase domain of HSP90 chaperone/DNA topoisomerase II/histidine kinase"/>
    <property type="match status" value="1"/>
</dbReference>
<comment type="catalytic activity">
    <reaction evidence="1">
        <text>ATP + protein L-histidine = ADP + protein N-phospho-L-histidine.</text>
        <dbReference type="EC" id="2.7.13.3"/>
    </reaction>
</comment>
<dbReference type="PROSITE" id="PS50109">
    <property type="entry name" value="HIS_KIN"/>
    <property type="match status" value="1"/>
</dbReference>
<evidence type="ECO:0000256" key="3">
    <source>
        <dbReference type="SAM" id="Phobius"/>
    </source>
</evidence>